<name>A0ABU8J8R3_9GAMM</name>
<organism evidence="2 3">
    <name type="scientific">Fulvimonas yonginensis</name>
    <dbReference type="NCBI Taxonomy" id="1495200"/>
    <lineage>
        <taxon>Bacteria</taxon>
        <taxon>Pseudomonadati</taxon>
        <taxon>Pseudomonadota</taxon>
        <taxon>Gammaproteobacteria</taxon>
        <taxon>Lysobacterales</taxon>
        <taxon>Rhodanobacteraceae</taxon>
        <taxon>Fulvimonas</taxon>
    </lineage>
</organism>
<protein>
    <submittedName>
        <fullName evidence="2">PilZ domain-containing protein</fullName>
    </submittedName>
</protein>
<accession>A0ABU8J8R3</accession>
<feature type="region of interest" description="Disordered" evidence="1">
    <location>
        <begin position="1"/>
        <end position="20"/>
    </location>
</feature>
<sequence>MTGQVIPLEQRRAPRKRTASSPLVTDTINARPLGYLCNLSASGVLLLTGERPHSEAVFQVRLPLAGAPGGASTIEIGLQEQWQQPAASPGQIWVGYRIISIAPEDAVALVQWLQRA</sequence>
<dbReference type="RefSeq" id="WP_336806288.1">
    <property type="nucleotide sequence ID" value="NZ_JBBBNY010000001.1"/>
</dbReference>
<dbReference type="EMBL" id="JBBBNY010000001">
    <property type="protein sequence ID" value="MEI7035675.1"/>
    <property type="molecule type" value="Genomic_DNA"/>
</dbReference>
<keyword evidence="3" id="KW-1185">Reference proteome</keyword>
<reference evidence="2 3" key="1">
    <citation type="journal article" date="2014" name="Int. J. Syst. Evol. Microbiol.">
        <title>Fulvimonas yonginensis sp. nov., isolated from greenhouse soil, and emended description of the genus Fulvimonas.</title>
        <authorList>
            <person name="Ahn J.H."/>
            <person name="Kim S.J."/>
            <person name="Weon H.Y."/>
            <person name="Hong S.B."/>
            <person name="Seok S.J."/>
            <person name="Kwon S.W."/>
        </authorList>
    </citation>
    <scope>NUCLEOTIDE SEQUENCE [LARGE SCALE GENOMIC DNA]</scope>
    <source>
        <strain evidence="2 3">KACC 16952</strain>
    </source>
</reference>
<evidence type="ECO:0000313" key="2">
    <source>
        <dbReference type="EMBL" id="MEI7035675.1"/>
    </source>
</evidence>
<gene>
    <name evidence="2" type="ORF">WAT24_02760</name>
</gene>
<comment type="caution">
    <text evidence="2">The sequence shown here is derived from an EMBL/GenBank/DDBJ whole genome shotgun (WGS) entry which is preliminary data.</text>
</comment>
<evidence type="ECO:0000256" key="1">
    <source>
        <dbReference type="SAM" id="MobiDB-lite"/>
    </source>
</evidence>
<dbReference type="Proteomes" id="UP001381174">
    <property type="component" value="Unassembled WGS sequence"/>
</dbReference>
<evidence type="ECO:0000313" key="3">
    <source>
        <dbReference type="Proteomes" id="UP001381174"/>
    </source>
</evidence>
<proteinExistence type="predicted"/>